<proteinExistence type="predicted"/>
<organism evidence="2 3">
    <name type="scientific">Teratosphaeria nubilosa</name>
    <dbReference type="NCBI Taxonomy" id="161662"/>
    <lineage>
        <taxon>Eukaryota</taxon>
        <taxon>Fungi</taxon>
        <taxon>Dikarya</taxon>
        <taxon>Ascomycota</taxon>
        <taxon>Pezizomycotina</taxon>
        <taxon>Dothideomycetes</taxon>
        <taxon>Dothideomycetidae</taxon>
        <taxon>Mycosphaerellales</taxon>
        <taxon>Teratosphaeriaceae</taxon>
        <taxon>Teratosphaeria</taxon>
    </lineage>
</organism>
<accession>A0A6G1LN99</accession>
<dbReference type="Proteomes" id="UP000799436">
    <property type="component" value="Unassembled WGS sequence"/>
</dbReference>
<evidence type="ECO:0000256" key="1">
    <source>
        <dbReference type="SAM" id="MobiDB-lite"/>
    </source>
</evidence>
<gene>
    <name evidence="2" type="ORF">EJ03DRAFT_5828</name>
</gene>
<evidence type="ECO:0000313" key="3">
    <source>
        <dbReference type="Proteomes" id="UP000799436"/>
    </source>
</evidence>
<reference evidence="2" key="1">
    <citation type="journal article" date="2020" name="Stud. Mycol.">
        <title>101 Dothideomycetes genomes: a test case for predicting lifestyles and emergence of pathogens.</title>
        <authorList>
            <person name="Haridas S."/>
            <person name="Albert R."/>
            <person name="Binder M."/>
            <person name="Bloem J."/>
            <person name="Labutti K."/>
            <person name="Salamov A."/>
            <person name="Andreopoulos B."/>
            <person name="Baker S."/>
            <person name="Barry K."/>
            <person name="Bills G."/>
            <person name="Bluhm B."/>
            <person name="Cannon C."/>
            <person name="Castanera R."/>
            <person name="Culley D."/>
            <person name="Daum C."/>
            <person name="Ezra D."/>
            <person name="Gonzalez J."/>
            <person name="Henrissat B."/>
            <person name="Kuo A."/>
            <person name="Liang C."/>
            <person name="Lipzen A."/>
            <person name="Lutzoni F."/>
            <person name="Magnuson J."/>
            <person name="Mondo S."/>
            <person name="Nolan M."/>
            <person name="Ohm R."/>
            <person name="Pangilinan J."/>
            <person name="Park H.-J."/>
            <person name="Ramirez L."/>
            <person name="Alfaro M."/>
            <person name="Sun H."/>
            <person name="Tritt A."/>
            <person name="Yoshinaga Y."/>
            <person name="Zwiers L.-H."/>
            <person name="Turgeon B."/>
            <person name="Goodwin S."/>
            <person name="Spatafora J."/>
            <person name="Crous P."/>
            <person name="Grigoriev I."/>
        </authorList>
    </citation>
    <scope>NUCLEOTIDE SEQUENCE</scope>
    <source>
        <strain evidence="2">CBS 116005</strain>
    </source>
</reference>
<protein>
    <submittedName>
        <fullName evidence="2">Uncharacterized protein</fullName>
    </submittedName>
</protein>
<dbReference type="Gene3D" id="3.40.630.10">
    <property type="entry name" value="Zn peptidases"/>
    <property type="match status" value="1"/>
</dbReference>
<evidence type="ECO:0000313" key="2">
    <source>
        <dbReference type="EMBL" id="KAF2774387.1"/>
    </source>
</evidence>
<feature type="region of interest" description="Disordered" evidence="1">
    <location>
        <begin position="1"/>
        <end position="24"/>
    </location>
</feature>
<dbReference type="AlphaFoldDB" id="A0A6G1LN99"/>
<dbReference type="EMBL" id="ML995808">
    <property type="protein sequence ID" value="KAF2774387.1"/>
    <property type="molecule type" value="Genomic_DNA"/>
</dbReference>
<keyword evidence="3" id="KW-1185">Reference proteome</keyword>
<name>A0A6G1LN99_9PEZI</name>
<sequence length="154" mass="17326">MAARDSMYTSNAPRQLRHLGRPTSVISLSSDRREASGMHCPPSWPQSAQMLSSSHTSLPIHLDCHSLVRRAFLCLQLLADRTTTHNPPLSLKTDHATQRPQLPALLPPLSALSRLSRLLFTTPYPVMRTIDVVNPQLAMHRIRETCGCYDLEHR</sequence>